<dbReference type="Proteomes" id="UP000233100">
    <property type="component" value="Chromosome 10"/>
</dbReference>
<evidence type="ECO:0000313" key="1">
    <source>
        <dbReference type="Ensembl" id="ENSMFAP00000059599.1"/>
    </source>
</evidence>
<protein>
    <submittedName>
        <fullName evidence="1">Uncharacterized protein</fullName>
    </submittedName>
</protein>
<dbReference type="AlphaFoldDB" id="A0A7N9DA51"/>
<reference evidence="1" key="3">
    <citation type="submission" date="2025-09" db="UniProtKB">
        <authorList>
            <consortium name="Ensembl"/>
        </authorList>
    </citation>
    <scope>IDENTIFICATION</scope>
</reference>
<reference evidence="1 2" key="1">
    <citation type="submission" date="2013-03" db="EMBL/GenBank/DDBJ databases">
        <authorList>
            <person name="Warren W."/>
            <person name="Wilson R.K."/>
        </authorList>
    </citation>
    <scope>NUCLEOTIDE SEQUENCE</scope>
</reference>
<evidence type="ECO:0000313" key="2">
    <source>
        <dbReference type="Proteomes" id="UP000233100"/>
    </source>
</evidence>
<reference evidence="1" key="2">
    <citation type="submission" date="2025-08" db="UniProtKB">
        <authorList>
            <consortium name="Ensembl"/>
        </authorList>
    </citation>
    <scope>IDENTIFICATION</scope>
</reference>
<proteinExistence type="predicted"/>
<sequence length="82" mass="9104">MVGVRDLLEEAVFPLPVLEHCAEISAVVFRAGRQELLSLLKLHPQLPLTPGAMSQGDGSFIYKPLLRFLPFFQRCSPQRGGI</sequence>
<dbReference type="Ensembl" id="ENSMFAT00000078698.1">
    <property type="protein sequence ID" value="ENSMFAP00000059599.1"/>
    <property type="gene ID" value="ENSMFAG00000047352.1"/>
</dbReference>
<organism evidence="1 2">
    <name type="scientific">Macaca fascicularis</name>
    <name type="common">Crab-eating macaque</name>
    <name type="synonym">Cynomolgus monkey</name>
    <dbReference type="NCBI Taxonomy" id="9541"/>
    <lineage>
        <taxon>Eukaryota</taxon>
        <taxon>Metazoa</taxon>
        <taxon>Chordata</taxon>
        <taxon>Craniata</taxon>
        <taxon>Vertebrata</taxon>
        <taxon>Euteleostomi</taxon>
        <taxon>Mammalia</taxon>
        <taxon>Eutheria</taxon>
        <taxon>Euarchontoglires</taxon>
        <taxon>Primates</taxon>
        <taxon>Haplorrhini</taxon>
        <taxon>Catarrhini</taxon>
        <taxon>Cercopithecidae</taxon>
        <taxon>Cercopithecinae</taxon>
        <taxon>Macaca</taxon>
    </lineage>
</organism>
<dbReference type="GeneTree" id="ENSGT00980000202103"/>
<name>A0A7N9DA51_MACFA</name>
<accession>A0A7N9DA51</accession>
<keyword evidence="2" id="KW-1185">Reference proteome</keyword>